<sequence>MEIDADKLLRLGQKHKKKFLEDTFINPYSYIIDNVSYFYAIYKNKWTGTTKGLAVITPEIGDKRNTRNVFTAHTKYAVTSNIIDNGNDRANVDLTIHKKAKDFLKTVLDNENLEVDTKEVYTRAFETLDNMMERQNEFIKKWEEASSISKEVDEKCYFIDEDLEKLIQYIPTLNLIQYKQLKPRYDNRHDFDIIYQNRKKLRRSITTVEEKMLQKLTSQENEVELERLLYTLTKNISVNENDAFDDLHHKWLDYYRNDLGNRVERDLKLLRHPKW</sequence>
<evidence type="ECO:0000313" key="1">
    <source>
        <dbReference type="EMBL" id="GAA0603092.1"/>
    </source>
</evidence>
<dbReference type="EMBL" id="BAAADS010000013">
    <property type="protein sequence ID" value="GAA0603092.1"/>
    <property type="molecule type" value="Genomic_DNA"/>
</dbReference>
<reference evidence="2" key="1">
    <citation type="journal article" date="2019" name="Int. J. Syst. Evol. Microbiol.">
        <title>The Global Catalogue of Microorganisms (GCM) 10K type strain sequencing project: providing services to taxonomists for standard genome sequencing and annotation.</title>
        <authorList>
            <consortium name="The Broad Institute Genomics Platform"/>
            <consortium name="The Broad Institute Genome Sequencing Center for Infectious Disease"/>
            <person name="Wu L."/>
            <person name="Ma J."/>
        </authorList>
    </citation>
    <scope>NUCLEOTIDE SEQUENCE [LARGE SCALE GENOMIC DNA]</scope>
    <source>
        <strain evidence="2">JCM 15395</strain>
    </source>
</reference>
<gene>
    <name evidence="1" type="ORF">GCM10009001_20110</name>
</gene>
<accession>A0ABP3RAM5</accession>
<keyword evidence="2" id="KW-1185">Reference proteome</keyword>
<comment type="caution">
    <text evidence="1">The sequence shown here is derived from an EMBL/GenBank/DDBJ whole genome shotgun (WGS) entry which is preliminary data.</text>
</comment>
<evidence type="ECO:0000313" key="2">
    <source>
        <dbReference type="Proteomes" id="UP001500866"/>
    </source>
</evidence>
<protein>
    <submittedName>
        <fullName evidence="1">Uncharacterized protein</fullName>
    </submittedName>
</protein>
<organism evidence="1 2">
    <name type="scientific">Virgibacillus siamensis</name>
    <dbReference type="NCBI Taxonomy" id="480071"/>
    <lineage>
        <taxon>Bacteria</taxon>
        <taxon>Bacillati</taxon>
        <taxon>Bacillota</taxon>
        <taxon>Bacilli</taxon>
        <taxon>Bacillales</taxon>
        <taxon>Bacillaceae</taxon>
        <taxon>Virgibacillus</taxon>
    </lineage>
</organism>
<name>A0ABP3RAM5_9BACI</name>
<dbReference type="Proteomes" id="UP001500866">
    <property type="component" value="Unassembled WGS sequence"/>
</dbReference>
<proteinExistence type="predicted"/>
<dbReference type="RefSeq" id="WP_343812645.1">
    <property type="nucleotide sequence ID" value="NZ_BAAADS010000013.1"/>
</dbReference>